<dbReference type="PANTHER" id="PTHR11409">
    <property type="entry name" value="ADENOSINE DEAMINASE"/>
    <property type="match status" value="1"/>
</dbReference>
<dbReference type="GO" id="GO:0009117">
    <property type="term" value="P:nucleotide metabolic process"/>
    <property type="evidence" value="ECO:0007669"/>
    <property type="project" value="UniProtKB-KW"/>
</dbReference>
<dbReference type="OrthoDB" id="272271at2759"/>
<evidence type="ECO:0000256" key="1">
    <source>
        <dbReference type="ARBA" id="ARBA00001947"/>
    </source>
</evidence>
<reference evidence="9 10" key="1">
    <citation type="submission" date="2018-03" db="EMBL/GenBank/DDBJ databases">
        <authorList>
            <person name="Guldener U."/>
        </authorList>
    </citation>
    <scope>NUCLEOTIDE SEQUENCE [LARGE SCALE GENOMIC DNA]</scope>
    <source>
        <strain evidence="9 10">NBRC100155</strain>
    </source>
</reference>
<dbReference type="GO" id="GO:0004000">
    <property type="term" value="F:adenosine deaminase activity"/>
    <property type="evidence" value="ECO:0007669"/>
    <property type="project" value="TreeGrafter"/>
</dbReference>
<dbReference type="GO" id="GO:0046103">
    <property type="term" value="P:inosine biosynthetic process"/>
    <property type="evidence" value="ECO:0007669"/>
    <property type="project" value="TreeGrafter"/>
</dbReference>
<evidence type="ECO:0000256" key="3">
    <source>
        <dbReference type="ARBA" id="ARBA00022723"/>
    </source>
</evidence>
<evidence type="ECO:0000256" key="4">
    <source>
        <dbReference type="ARBA" id="ARBA00022801"/>
    </source>
</evidence>
<dbReference type="InterPro" id="IPR032466">
    <property type="entry name" value="Metal_Hydrolase"/>
</dbReference>
<dbReference type="PANTHER" id="PTHR11409:SF42">
    <property type="entry name" value="ADENOSINE DEAMINASE-LIKE PROTEIN"/>
    <property type="match status" value="1"/>
</dbReference>
<proteinExistence type="inferred from homology"/>
<dbReference type="Pfam" id="PF00962">
    <property type="entry name" value="A_deaminase"/>
    <property type="match status" value="1"/>
</dbReference>
<comment type="similarity">
    <text evidence="2">Belongs to the metallo-dependent hydrolases superfamily. Adenosine and AMP deaminases family.</text>
</comment>
<dbReference type="EMBL" id="OOIN01000001">
    <property type="protein sequence ID" value="SPO20268.1"/>
    <property type="molecule type" value="Genomic_DNA"/>
</dbReference>
<accession>A0A5C3DPX5</accession>
<dbReference type="AlphaFoldDB" id="A0A5C3DPX5"/>
<evidence type="ECO:0000256" key="6">
    <source>
        <dbReference type="ARBA" id="ARBA00023080"/>
    </source>
</evidence>
<organism evidence="9 10">
    <name type="scientific">Ustilago trichophora</name>
    <dbReference type="NCBI Taxonomy" id="86804"/>
    <lineage>
        <taxon>Eukaryota</taxon>
        <taxon>Fungi</taxon>
        <taxon>Dikarya</taxon>
        <taxon>Basidiomycota</taxon>
        <taxon>Ustilaginomycotina</taxon>
        <taxon>Ustilaginomycetes</taxon>
        <taxon>Ustilaginales</taxon>
        <taxon>Ustilaginaceae</taxon>
        <taxon>Ustilago</taxon>
    </lineage>
</organism>
<keyword evidence="3" id="KW-0479">Metal-binding</keyword>
<dbReference type="GO" id="GO:0046872">
    <property type="term" value="F:metal ion binding"/>
    <property type="evidence" value="ECO:0007669"/>
    <property type="project" value="UniProtKB-KW"/>
</dbReference>
<sequence>MQDSNSSDVIAFEAGRQQRFVQQLPKIELHAHLNGSIRRSTLRELAAAKNVDPSNAFILTRWPKTLSEAFDVFRVIHSCVTTLADVERLAFELGQDLEEDGVVYAEIRTTPRVMDVASHTDESHDTIEDVGESGLDRYVQAVLGGFSRYSNSTEARGWNKTILRLLLSIDRAKHDTTHALAIVNLAHRYRHQGVLGIDLSGDPTKGNFLDLLPALHHARSLGLKITLHAGEVQDRDDEMTSMLNFHPDRMGHCCFVSPSNLERLQASGIPIELCLTSNLLSNSVTQLKEHHFRSHYNHVESTHEAPKGKTGSTICCISTDDSGVFGSPLSNEYHLVMENFTLSERQTFHLAHRTLQATFLNPSTTASAQKQVAEKDKTDWQSIHAAFRQFYDSWEWQ</sequence>
<evidence type="ECO:0000256" key="2">
    <source>
        <dbReference type="ARBA" id="ARBA00006676"/>
    </source>
</evidence>
<keyword evidence="4" id="KW-0378">Hydrolase</keyword>
<evidence type="ECO:0000259" key="8">
    <source>
        <dbReference type="Pfam" id="PF00962"/>
    </source>
</evidence>
<dbReference type="Gene3D" id="3.20.20.140">
    <property type="entry name" value="Metal-dependent hydrolases"/>
    <property type="match status" value="1"/>
</dbReference>
<dbReference type="InterPro" id="IPR001365">
    <property type="entry name" value="A_deaminase_dom"/>
</dbReference>
<protein>
    <submittedName>
        <fullName evidence="9">Related to adenosine deaminase</fullName>
    </submittedName>
</protein>
<evidence type="ECO:0000313" key="9">
    <source>
        <dbReference type="EMBL" id="SPO20268.1"/>
    </source>
</evidence>
<evidence type="ECO:0000313" key="10">
    <source>
        <dbReference type="Proteomes" id="UP000324022"/>
    </source>
</evidence>
<dbReference type="SUPFAM" id="SSF51556">
    <property type="entry name" value="Metallo-dependent hydrolases"/>
    <property type="match status" value="1"/>
</dbReference>
<feature type="domain" description="Adenosine deaminase" evidence="8">
    <location>
        <begin position="25"/>
        <end position="369"/>
    </location>
</feature>
<dbReference type="Proteomes" id="UP000324022">
    <property type="component" value="Unassembled WGS sequence"/>
</dbReference>
<keyword evidence="10" id="KW-1185">Reference proteome</keyword>
<name>A0A5C3DPX5_9BASI</name>
<evidence type="ECO:0000256" key="5">
    <source>
        <dbReference type="ARBA" id="ARBA00022833"/>
    </source>
</evidence>
<comment type="catalytic activity">
    <reaction evidence="7">
        <text>N(6)-methyl-AMP + H2O + H(+) = IMP + methylamine</text>
        <dbReference type="Rhea" id="RHEA:16001"/>
        <dbReference type="ChEBI" id="CHEBI:15377"/>
        <dbReference type="ChEBI" id="CHEBI:15378"/>
        <dbReference type="ChEBI" id="CHEBI:58053"/>
        <dbReference type="ChEBI" id="CHEBI:59338"/>
        <dbReference type="ChEBI" id="CHEBI:144842"/>
    </reaction>
    <physiologicalReaction direction="left-to-right" evidence="7">
        <dbReference type="Rhea" id="RHEA:16002"/>
    </physiologicalReaction>
</comment>
<dbReference type="GO" id="GO:0006154">
    <property type="term" value="P:adenosine catabolic process"/>
    <property type="evidence" value="ECO:0007669"/>
    <property type="project" value="TreeGrafter"/>
</dbReference>
<evidence type="ECO:0000256" key="7">
    <source>
        <dbReference type="ARBA" id="ARBA00048787"/>
    </source>
</evidence>
<keyword evidence="5" id="KW-0862">Zinc</keyword>
<dbReference type="InterPro" id="IPR006330">
    <property type="entry name" value="Ado/ade_deaminase"/>
</dbReference>
<gene>
    <name evidence="9" type="ORF">UTRI_00665_B</name>
</gene>
<comment type="cofactor">
    <cofactor evidence="1">
        <name>Zn(2+)</name>
        <dbReference type="ChEBI" id="CHEBI:29105"/>
    </cofactor>
</comment>
<keyword evidence="6" id="KW-0546">Nucleotide metabolism</keyword>